<proteinExistence type="predicted"/>
<dbReference type="AlphaFoldDB" id="A0A183V096"/>
<evidence type="ECO:0000313" key="2">
    <source>
        <dbReference type="Proteomes" id="UP000050794"/>
    </source>
</evidence>
<reference evidence="3" key="1">
    <citation type="submission" date="2016-06" db="UniProtKB">
        <authorList>
            <consortium name="WormBaseParasite"/>
        </authorList>
    </citation>
    <scope>IDENTIFICATION</scope>
</reference>
<keyword evidence="2" id="KW-1185">Reference proteome</keyword>
<protein>
    <submittedName>
        <fullName evidence="3">Glycoprotein</fullName>
    </submittedName>
</protein>
<dbReference type="EMBL" id="UYWY01022100">
    <property type="protein sequence ID" value="VDM45487.1"/>
    <property type="molecule type" value="Genomic_DNA"/>
</dbReference>
<organism evidence="2 3">
    <name type="scientific">Toxocara canis</name>
    <name type="common">Canine roundworm</name>
    <dbReference type="NCBI Taxonomy" id="6265"/>
    <lineage>
        <taxon>Eukaryota</taxon>
        <taxon>Metazoa</taxon>
        <taxon>Ecdysozoa</taxon>
        <taxon>Nematoda</taxon>
        <taxon>Chromadorea</taxon>
        <taxon>Rhabditida</taxon>
        <taxon>Spirurina</taxon>
        <taxon>Ascaridomorpha</taxon>
        <taxon>Ascaridoidea</taxon>
        <taxon>Toxocaridae</taxon>
        <taxon>Toxocara</taxon>
    </lineage>
</organism>
<dbReference type="WBParaSite" id="TCNE_0001416601-mRNA-1">
    <property type="protein sequence ID" value="TCNE_0001416601-mRNA-1"/>
    <property type="gene ID" value="TCNE_0001416601"/>
</dbReference>
<accession>A0A183V096</accession>
<name>A0A183V096_TOXCA</name>
<evidence type="ECO:0000313" key="3">
    <source>
        <dbReference type="WBParaSite" id="TCNE_0001416601-mRNA-1"/>
    </source>
</evidence>
<dbReference type="Proteomes" id="UP000050794">
    <property type="component" value="Unassembled WGS sequence"/>
</dbReference>
<gene>
    <name evidence="1" type="ORF">TCNE_LOCUS14166</name>
</gene>
<evidence type="ECO:0000313" key="1">
    <source>
        <dbReference type="EMBL" id="VDM45487.1"/>
    </source>
</evidence>
<reference evidence="1 2" key="2">
    <citation type="submission" date="2018-11" db="EMBL/GenBank/DDBJ databases">
        <authorList>
            <consortium name="Pathogen Informatics"/>
        </authorList>
    </citation>
    <scope>NUCLEOTIDE SEQUENCE [LARGE SCALE GENOMIC DNA]</scope>
</reference>
<sequence>MVRGKAVDHSASTTQTLKEWSIENLLGEQAESNGKDNTADGDTVGNSMNVLLKVTGHGRTLKCRVPSQTLTGLLGEEELVDDGFCGYGLIISAGKVELVWNSNSWKRAIPQCEKNTEGEMIGIAYLTSGLSYMLYISQSFLNAKYIVKPAELIPNVYTEQFRVMGRFMTSSSEYTLCWDSQWRPVPIEFGSPVCIHYTNITNRNNFVNQPYGLSMKYDELS</sequence>